<dbReference type="Pfam" id="PF07978">
    <property type="entry name" value="NIPSNAP"/>
    <property type="match status" value="2"/>
</dbReference>
<proteinExistence type="predicted"/>
<evidence type="ECO:0000259" key="1">
    <source>
        <dbReference type="Pfam" id="PF07978"/>
    </source>
</evidence>
<reference evidence="2 3" key="1">
    <citation type="submission" date="2022-04" db="EMBL/GenBank/DDBJ databases">
        <title>Spirosoma sp. strain RP8 genome sequencing and assembly.</title>
        <authorList>
            <person name="Jung Y."/>
        </authorList>
    </citation>
    <scope>NUCLEOTIDE SEQUENCE [LARGE SCALE GENOMIC DNA]</scope>
    <source>
        <strain evidence="2 3">RP8</strain>
    </source>
</reference>
<dbReference type="SUPFAM" id="SSF54909">
    <property type="entry name" value="Dimeric alpha+beta barrel"/>
    <property type="match status" value="2"/>
</dbReference>
<comment type="caution">
    <text evidence="2">The sequence shown here is derived from an EMBL/GenBank/DDBJ whole genome shotgun (WGS) entry which is preliminary data.</text>
</comment>
<gene>
    <name evidence="2" type="ORF">M0L20_24710</name>
</gene>
<dbReference type="InterPro" id="IPR012577">
    <property type="entry name" value="NIPSNAP"/>
</dbReference>
<dbReference type="EMBL" id="JALPRF010000006">
    <property type="protein sequence ID" value="MCK8495097.1"/>
    <property type="molecule type" value="Genomic_DNA"/>
</dbReference>
<name>A0ABT0HTE0_9BACT</name>
<sequence length="267" mass="30189">MKRRSFVKASLLTGSVSSFVNPLSQSIAPSDAHQSQSPEFYELRIYSLKNGKQLTILNNYWQQAAIPALNRLGSKNIGVFTEYLPQGFTKLAVVIPFNSMDDYLKVPDQLAKDSAYQQAGADYLNAEATAPAYERIESSLLKALADMPRLEVPPKKQRLFELRRYESHNETAGKKKIEMFNQGGEIAIFKRVGLTPVFFGETLIGPMRPNLTYMLTFDDMAEHDQNWRTFGGDPEWKKISSMPEYADAKIISNINRTFLVPTAYSQI</sequence>
<dbReference type="Gene3D" id="3.30.70.100">
    <property type="match status" value="2"/>
</dbReference>
<accession>A0ABT0HTE0</accession>
<dbReference type="Proteomes" id="UP001202180">
    <property type="component" value="Unassembled WGS sequence"/>
</dbReference>
<feature type="domain" description="NIPSNAP" evidence="1">
    <location>
        <begin position="160"/>
        <end position="266"/>
    </location>
</feature>
<protein>
    <submittedName>
        <fullName evidence="2">NIPSNAP family protein</fullName>
    </submittedName>
</protein>
<organism evidence="2 3">
    <name type="scientific">Spirosoma liriopis</name>
    <dbReference type="NCBI Taxonomy" id="2937440"/>
    <lineage>
        <taxon>Bacteria</taxon>
        <taxon>Pseudomonadati</taxon>
        <taxon>Bacteroidota</taxon>
        <taxon>Cytophagia</taxon>
        <taxon>Cytophagales</taxon>
        <taxon>Cytophagaceae</taxon>
        <taxon>Spirosoma</taxon>
    </lineage>
</organism>
<dbReference type="RefSeq" id="WP_248479770.1">
    <property type="nucleotide sequence ID" value="NZ_JALPRF010000006.1"/>
</dbReference>
<evidence type="ECO:0000313" key="3">
    <source>
        <dbReference type="Proteomes" id="UP001202180"/>
    </source>
</evidence>
<keyword evidence="3" id="KW-1185">Reference proteome</keyword>
<dbReference type="InterPro" id="IPR011008">
    <property type="entry name" value="Dimeric_a/b-barrel"/>
</dbReference>
<feature type="domain" description="NIPSNAP" evidence="1">
    <location>
        <begin position="41"/>
        <end position="119"/>
    </location>
</feature>
<evidence type="ECO:0000313" key="2">
    <source>
        <dbReference type="EMBL" id="MCK8495097.1"/>
    </source>
</evidence>